<feature type="non-terminal residue" evidence="1">
    <location>
        <position position="1"/>
    </location>
</feature>
<keyword evidence="2" id="KW-1185">Reference proteome</keyword>
<evidence type="ECO:0000313" key="1">
    <source>
        <dbReference type="EMBL" id="CAJ1974189.1"/>
    </source>
</evidence>
<dbReference type="EMBL" id="OY731406">
    <property type="protein sequence ID" value="CAJ1974189.1"/>
    <property type="molecule type" value="Genomic_DNA"/>
</dbReference>
<organism evidence="1 2">
    <name type="scientific">Sphenostylis stenocarpa</name>
    <dbReference type="NCBI Taxonomy" id="92480"/>
    <lineage>
        <taxon>Eukaryota</taxon>
        <taxon>Viridiplantae</taxon>
        <taxon>Streptophyta</taxon>
        <taxon>Embryophyta</taxon>
        <taxon>Tracheophyta</taxon>
        <taxon>Spermatophyta</taxon>
        <taxon>Magnoliopsida</taxon>
        <taxon>eudicotyledons</taxon>
        <taxon>Gunneridae</taxon>
        <taxon>Pentapetalae</taxon>
        <taxon>rosids</taxon>
        <taxon>fabids</taxon>
        <taxon>Fabales</taxon>
        <taxon>Fabaceae</taxon>
        <taxon>Papilionoideae</taxon>
        <taxon>50 kb inversion clade</taxon>
        <taxon>NPAAA clade</taxon>
        <taxon>indigoferoid/millettioid clade</taxon>
        <taxon>Phaseoleae</taxon>
        <taxon>Sphenostylis</taxon>
    </lineage>
</organism>
<gene>
    <name evidence="1" type="ORF">AYBTSS11_LOCUS26261</name>
</gene>
<protein>
    <submittedName>
        <fullName evidence="1">Uncharacterized protein</fullName>
    </submittedName>
</protein>
<sequence>SSHYISRTFLYVFKALIQILYSWFPQCINLISSTIIYEGFLTMILDKKPGLLSALCYIGKRGLCSKSYGVQVHSSHPHRRCKIRIIQSSLMQ</sequence>
<name>A0AA86THG8_9FABA</name>
<dbReference type="Proteomes" id="UP001189624">
    <property type="component" value="Chromosome 9"/>
</dbReference>
<reference evidence="1" key="1">
    <citation type="submission" date="2023-10" db="EMBL/GenBank/DDBJ databases">
        <authorList>
            <person name="Domelevo Entfellner J.-B."/>
        </authorList>
    </citation>
    <scope>NUCLEOTIDE SEQUENCE</scope>
</reference>
<dbReference type="Gramene" id="rna-AYBTSS11_LOCUS26261">
    <property type="protein sequence ID" value="CAJ1974189.1"/>
    <property type="gene ID" value="gene-AYBTSS11_LOCUS26261"/>
</dbReference>
<proteinExistence type="predicted"/>
<evidence type="ECO:0000313" key="2">
    <source>
        <dbReference type="Proteomes" id="UP001189624"/>
    </source>
</evidence>
<accession>A0AA86THG8</accession>
<dbReference type="AlphaFoldDB" id="A0AA86THG8"/>